<dbReference type="SUPFAM" id="SSF53335">
    <property type="entry name" value="S-adenosyl-L-methionine-dependent methyltransferases"/>
    <property type="match status" value="1"/>
</dbReference>
<dbReference type="OrthoDB" id="444805at2"/>
<evidence type="ECO:0000313" key="2">
    <source>
        <dbReference type="EMBL" id="EDX75233.1"/>
    </source>
</evidence>
<dbReference type="RefSeq" id="WP_006101508.1">
    <property type="nucleotide sequence ID" value="NZ_DS989850.1"/>
</dbReference>
<dbReference type="GO" id="GO:0008757">
    <property type="term" value="F:S-adenosylmethionine-dependent methyltransferase activity"/>
    <property type="evidence" value="ECO:0007669"/>
    <property type="project" value="InterPro"/>
</dbReference>
<dbReference type="InterPro" id="IPR029063">
    <property type="entry name" value="SAM-dependent_MTases_sf"/>
</dbReference>
<keyword evidence="2" id="KW-0489">Methyltransferase</keyword>
<organism evidence="2 3">
    <name type="scientific">Coleofasciculus chthonoplastes PCC 7420</name>
    <dbReference type="NCBI Taxonomy" id="118168"/>
    <lineage>
        <taxon>Bacteria</taxon>
        <taxon>Bacillati</taxon>
        <taxon>Cyanobacteriota</taxon>
        <taxon>Cyanophyceae</taxon>
        <taxon>Coleofasciculales</taxon>
        <taxon>Coleofasciculaceae</taxon>
        <taxon>Coleofasciculus</taxon>
    </lineage>
</organism>
<keyword evidence="2" id="KW-0808">Transferase</keyword>
<proteinExistence type="predicted"/>
<dbReference type="Pfam" id="PF08241">
    <property type="entry name" value="Methyltransf_11"/>
    <property type="match status" value="1"/>
</dbReference>
<protein>
    <submittedName>
        <fullName evidence="2">Methyltransferase domain family</fullName>
    </submittedName>
</protein>
<dbReference type="AlphaFoldDB" id="B4VS40"/>
<feature type="domain" description="Methyltransferase type 11" evidence="1">
    <location>
        <begin position="77"/>
        <end position="170"/>
    </location>
</feature>
<accession>B4VS40</accession>
<dbReference type="STRING" id="118168.MC7420_2237"/>
<dbReference type="CDD" id="cd02440">
    <property type="entry name" value="AdoMet_MTases"/>
    <property type="match status" value="1"/>
</dbReference>
<dbReference type="GO" id="GO:0032259">
    <property type="term" value="P:methylation"/>
    <property type="evidence" value="ECO:0007669"/>
    <property type="project" value="UniProtKB-KW"/>
</dbReference>
<dbReference type="EMBL" id="DS989850">
    <property type="protein sequence ID" value="EDX75233.1"/>
    <property type="molecule type" value="Genomic_DNA"/>
</dbReference>
<dbReference type="InterPro" id="IPR013216">
    <property type="entry name" value="Methyltransf_11"/>
</dbReference>
<evidence type="ECO:0000259" key="1">
    <source>
        <dbReference type="Pfam" id="PF08241"/>
    </source>
</evidence>
<reference evidence="2 3" key="1">
    <citation type="submission" date="2008-07" db="EMBL/GenBank/DDBJ databases">
        <authorList>
            <person name="Tandeau de Marsac N."/>
            <person name="Ferriera S."/>
            <person name="Johnson J."/>
            <person name="Kravitz S."/>
            <person name="Beeson K."/>
            <person name="Sutton G."/>
            <person name="Rogers Y.-H."/>
            <person name="Friedman R."/>
            <person name="Frazier M."/>
            <person name="Venter J.C."/>
        </authorList>
    </citation>
    <scope>NUCLEOTIDE SEQUENCE [LARGE SCALE GENOMIC DNA]</scope>
    <source>
        <strain evidence="2 3">PCC 7420</strain>
    </source>
</reference>
<dbReference type="HOGENOM" id="CLU_939120_0_0_3"/>
<dbReference type="eggNOG" id="COG2226">
    <property type="taxonomic scope" value="Bacteria"/>
</dbReference>
<name>B4VS40_9CYAN</name>
<keyword evidence="3" id="KW-1185">Reference proteome</keyword>
<sequence length="296" mass="33580">MILNIFKPKFSWISSVTGKSEALFSLHQKMSWFYGQREGRELYQDMLNTQEETAPPKESVRHLMPKYICELKPKSILEVGCANGRLYRQLRSYGYIGAYSGIEVADYLIQQNMQQHPEATWKCTSAYKIPFPNSSFEVCLSLYVLEHLVYPERALREMLRVIKPGGHLVLVFPDFVESGRFSSQLLGFSPIGTASAKIRRGKLIDALVSLYQSRIVLPRVLKSAVDKLGPFPINTRPICLSYPSVMGADVDAIYIASKKEVHDWAISNGYDVKYPCGTKGEFAEQAFMSITMKNEH</sequence>
<dbReference type="PANTHER" id="PTHR43464">
    <property type="entry name" value="METHYLTRANSFERASE"/>
    <property type="match status" value="1"/>
</dbReference>
<dbReference type="Gene3D" id="3.40.50.150">
    <property type="entry name" value="Vaccinia Virus protein VP39"/>
    <property type="match status" value="1"/>
</dbReference>
<evidence type="ECO:0000313" key="3">
    <source>
        <dbReference type="Proteomes" id="UP000003835"/>
    </source>
</evidence>
<dbReference type="Proteomes" id="UP000003835">
    <property type="component" value="Unassembled WGS sequence"/>
</dbReference>
<gene>
    <name evidence="2" type="ORF">MC7420_2237</name>
</gene>